<feature type="transmembrane region" description="Helical" evidence="5">
    <location>
        <begin position="228"/>
        <end position="246"/>
    </location>
</feature>
<dbReference type="PANTHER" id="PTHR24064">
    <property type="entry name" value="SOLUTE CARRIER FAMILY 22 MEMBER"/>
    <property type="match status" value="1"/>
</dbReference>
<dbReference type="InterPro" id="IPR005828">
    <property type="entry name" value="MFS_sugar_transport-like"/>
</dbReference>
<comment type="caution">
    <text evidence="7">The sequence shown here is derived from an EMBL/GenBank/DDBJ whole genome shotgun (WGS) entry which is preliminary data.</text>
</comment>
<dbReference type="GO" id="GO:0016020">
    <property type="term" value="C:membrane"/>
    <property type="evidence" value="ECO:0007669"/>
    <property type="project" value="UniProtKB-SubCell"/>
</dbReference>
<keyword evidence="8" id="KW-1185">Reference proteome</keyword>
<evidence type="ECO:0000256" key="4">
    <source>
        <dbReference type="ARBA" id="ARBA00023136"/>
    </source>
</evidence>
<dbReference type="PROSITE" id="PS50850">
    <property type="entry name" value="MFS"/>
    <property type="match status" value="1"/>
</dbReference>
<dbReference type="Gene3D" id="1.20.1250.20">
    <property type="entry name" value="MFS general substrate transporter like domains"/>
    <property type="match status" value="1"/>
</dbReference>
<feature type="transmembrane region" description="Helical" evidence="5">
    <location>
        <begin position="258"/>
        <end position="277"/>
    </location>
</feature>
<feature type="transmembrane region" description="Helical" evidence="5">
    <location>
        <begin position="373"/>
        <end position="394"/>
    </location>
</feature>
<feature type="domain" description="Major facilitator superfamily (MFS) profile" evidence="6">
    <location>
        <begin position="88"/>
        <end position="514"/>
    </location>
</feature>
<evidence type="ECO:0000313" key="7">
    <source>
        <dbReference type="EMBL" id="KAG5267742.1"/>
    </source>
</evidence>
<feature type="transmembrane region" description="Helical" evidence="5">
    <location>
        <begin position="172"/>
        <end position="189"/>
    </location>
</feature>
<keyword evidence="4 5" id="KW-0472">Membrane</keyword>
<dbReference type="GO" id="GO:0022857">
    <property type="term" value="F:transmembrane transporter activity"/>
    <property type="evidence" value="ECO:0007669"/>
    <property type="project" value="InterPro"/>
</dbReference>
<evidence type="ECO:0000313" key="8">
    <source>
        <dbReference type="Proteomes" id="UP000823561"/>
    </source>
</evidence>
<evidence type="ECO:0000256" key="5">
    <source>
        <dbReference type="SAM" id="Phobius"/>
    </source>
</evidence>
<feature type="transmembrane region" description="Helical" evidence="5">
    <location>
        <begin position="20"/>
        <end position="41"/>
    </location>
</feature>
<dbReference type="SUPFAM" id="SSF103473">
    <property type="entry name" value="MFS general substrate transporter"/>
    <property type="match status" value="1"/>
</dbReference>
<dbReference type="InterPro" id="IPR020846">
    <property type="entry name" value="MFS_dom"/>
</dbReference>
<gene>
    <name evidence="7" type="ORF">AALO_G00225200</name>
</gene>
<proteinExistence type="predicted"/>
<keyword evidence="2 5" id="KW-0812">Transmembrane</keyword>
<sequence length="552" mass="61831">MREYDEITSFLGTWGPFQKLIFFSLAFSILPNGFTGIYIVFVADTPPHECLVPEESNISESWRNMSIPLVVQDGLVKRSSCSRYSLDQLRNFSLLNYVPNVDVNVSQIQQESCLDGWKYSKDIYQSTIVTEWDLVCENEFKVPLTSSLFYGGSLVGTFLSGQMSDRVGRRPMLFVMMVVQTVTTFAQIFSWNWEIFAVFYFCSGMGSISNYLIAYVLGCETLGPAERVVFSSLGVFMSSGLGYMAMPPVAYFLRQWRWLVAAMAASGVLYVPLWWLIPESPRWLLSRGRVEEAEAILRDAARMNKVTVPQVIFTPDEIENFLGNKEKKYSILDVLRSVNVCSIVGICAVLWMVITLAYFSLILNTSNLAGSPYLNAFLSAVVEVPAYIIAMLLLKFCSRHVCQSSTLLLGGAIVLFICFIPTDLPDLAIFFEMVGKFGITAAFCVVYSVTSELFPTVLRNTGMGICSTAARIASILSSFIIYLGKIYKFLPYIIMGSLAIFGGLLCLLLPETYGKALPETITEMQTMKGLKKNKAPDLDIGHRQYVQKEEKF</sequence>
<feature type="transmembrane region" description="Helical" evidence="5">
    <location>
        <begin position="489"/>
        <end position="509"/>
    </location>
</feature>
<dbReference type="AlphaFoldDB" id="A0AAV6G2Y4"/>
<feature type="transmembrane region" description="Helical" evidence="5">
    <location>
        <begin position="195"/>
        <end position="216"/>
    </location>
</feature>
<evidence type="ECO:0000256" key="3">
    <source>
        <dbReference type="ARBA" id="ARBA00022989"/>
    </source>
</evidence>
<name>A0AAV6G2Y4_9TELE</name>
<reference evidence="7 8" key="1">
    <citation type="submission" date="2020-10" db="EMBL/GenBank/DDBJ databases">
        <title>Chromosome-scale genome assembly of the Allis shad, Alosa alosa.</title>
        <authorList>
            <person name="Margot Z."/>
            <person name="Christophe K."/>
            <person name="Cabau C."/>
            <person name="Louis A."/>
            <person name="Berthelot C."/>
            <person name="Parey E."/>
            <person name="Roest Crollius H."/>
            <person name="Montfort J."/>
            <person name="Robinson-Rechavi M."/>
            <person name="Bucao C."/>
            <person name="Bouchez O."/>
            <person name="Gislard M."/>
            <person name="Lluch J."/>
            <person name="Milhes M."/>
            <person name="Lampietro C."/>
            <person name="Lopez Roques C."/>
            <person name="Donnadieu C."/>
            <person name="Braasch I."/>
            <person name="Desvignes T."/>
            <person name="Postlethwait J."/>
            <person name="Bobe J."/>
            <person name="Guiguen Y."/>
        </authorList>
    </citation>
    <scope>NUCLEOTIDE SEQUENCE [LARGE SCALE GENOMIC DNA]</scope>
    <source>
        <strain evidence="7">M-15738</strain>
        <tissue evidence="7">Blood</tissue>
    </source>
</reference>
<organism evidence="7 8">
    <name type="scientific">Alosa alosa</name>
    <name type="common">allis shad</name>
    <dbReference type="NCBI Taxonomy" id="278164"/>
    <lineage>
        <taxon>Eukaryota</taxon>
        <taxon>Metazoa</taxon>
        <taxon>Chordata</taxon>
        <taxon>Craniata</taxon>
        <taxon>Vertebrata</taxon>
        <taxon>Euteleostomi</taxon>
        <taxon>Actinopterygii</taxon>
        <taxon>Neopterygii</taxon>
        <taxon>Teleostei</taxon>
        <taxon>Clupei</taxon>
        <taxon>Clupeiformes</taxon>
        <taxon>Clupeoidei</taxon>
        <taxon>Clupeidae</taxon>
        <taxon>Alosa</taxon>
    </lineage>
</organism>
<evidence type="ECO:0000256" key="2">
    <source>
        <dbReference type="ARBA" id="ARBA00022692"/>
    </source>
</evidence>
<feature type="transmembrane region" description="Helical" evidence="5">
    <location>
        <begin position="428"/>
        <end position="450"/>
    </location>
</feature>
<protein>
    <recommendedName>
        <fullName evidence="6">Major facilitator superfamily (MFS) profile domain-containing protein</fullName>
    </recommendedName>
</protein>
<feature type="transmembrane region" description="Helical" evidence="5">
    <location>
        <begin position="406"/>
        <end position="422"/>
    </location>
</feature>
<evidence type="ECO:0000259" key="6">
    <source>
        <dbReference type="PROSITE" id="PS50850"/>
    </source>
</evidence>
<feature type="transmembrane region" description="Helical" evidence="5">
    <location>
        <begin position="462"/>
        <end position="483"/>
    </location>
</feature>
<comment type="subcellular location">
    <subcellularLocation>
        <location evidence="1">Membrane</location>
        <topology evidence="1">Multi-pass membrane protein</topology>
    </subcellularLocation>
</comment>
<evidence type="ECO:0000256" key="1">
    <source>
        <dbReference type="ARBA" id="ARBA00004141"/>
    </source>
</evidence>
<dbReference type="Proteomes" id="UP000823561">
    <property type="component" value="Chromosome 17"/>
</dbReference>
<feature type="transmembrane region" description="Helical" evidence="5">
    <location>
        <begin position="337"/>
        <end position="361"/>
    </location>
</feature>
<dbReference type="EMBL" id="JADWDJ010000017">
    <property type="protein sequence ID" value="KAG5267742.1"/>
    <property type="molecule type" value="Genomic_DNA"/>
</dbReference>
<keyword evidence="3 5" id="KW-1133">Transmembrane helix</keyword>
<dbReference type="InterPro" id="IPR036259">
    <property type="entry name" value="MFS_trans_sf"/>
</dbReference>
<dbReference type="Pfam" id="PF00083">
    <property type="entry name" value="Sugar_tr"/>
    <property type="match status" value="1"/>
</dbReference>
<accession>A0AAV6G2Y4</accession>